<reference evidence="1 2" key="1">
    <citation type="journal article" date="2017" name="Genome Announc.">
        <title>Complete Genome Sequences of Two Acetylene-Fermenting Pelobacter acetylenicus Strains.</title>
        <authorList>
            <person name="Sutton J.M."/>
            <person name="Baesman S.M."/>
            <person name="Fierst J.L."/>
            <person name="Poret-Peterson A.T."/>
            <person name="Oremland R.S."/>
            <person name="Dunlap D.S."/>
            <person name="Akob D.M."/>
        </authorList>
    </citation>
    <scope>NUCLEOTIDE SEQUENCE [LARGE SCALE GENOMIC DNA]</scope>
    <source>
        <strain evidence="1 2">DSM 3247</strain>
    </source>
</reference>
<keyword evidence="2" id="KW-1185">Reference proteome</keyword>
<dbReference type="AlphaFoldDB" id="A0A1L3GEZ3"/>
<gene>
    <name evidence="1" type="ORF">A7E75_05170</name>
</gene>
<proteinExistence type="predicted"/>
<sequence length="645" mass="70951">MERKSWIRLSVGLLAVVALAGLFFARASFNRPERSMYQEDFADGKDPAAMLGGHLLLGKDDGWSGTVSQGRYVLENRGDPRAIRYCYLIPKEVNCFTEGARAMVAVALDSPGKEELSGAGLLFGFDPRTQHYIGLILTGRQGYAVLQRDAEGARISMSGTHDAIRTEGFNRLEILVAESMLILRANGYDIGSIGRGAVTGEGVGLLAVGSGRFQFDALHLEGAGRDYSEIEAQRDFLVRDDDTPADSAFLQPPPGYSRVRHGADSGELWLCDEVGKRSSRQALMDAVERLEPAFGERPILAAVIGDDQDRETRALFRVHTVAGEKRGLLVAVRKDDAMAAACLFDAPANLSVSFPSMIRTIARHLPASVPANQPASRPVDWRQVPLPDGSGSMMLPTDWRIAAASQGMVDALGIDGSHVALGIHGPVLTPEMGAAYQQMPGATVPVPVAPYSDPVTALQNLFPQFGLQSPQRILRIHDSAPTPWPHGGQAAFVHFDWQQGTGAQAREFTSLALFGVMPGYNQWTFYLSIVSAPTQVFARNLPMLMEIWNNWKVADHVHRQRLDKAASDMREIGAIIEQTHDRRQQAQDRMAADWTEVLRDQTFLGDTQLGERHEVPLTQVQDWASELNRLAGYERFRHIPLRDLR</sequence>
<dbReference type="KEGG" id="pace:A6070_13820"/>
<evidence type="ECO:0000313" key="1">
    <source>
        <dbReference type="EMBL" id="APG24490.1"/>
    </source>
</evidence>
<dbReference type="Proteomes" id="UP000182264">
    <property type="component" value="Chromosome"/>
</dbReference>
<accession>A0A1L3GEZ3</accession>
<dbReference type="RefSeq" id="WP_072286330.1">
    <property type="nucleotide sequence ID" value="NZ_CP015455.1"/>
</dbReference>
<evidence type="ECO:0000313" key="2">
    <source>
        <dbReference type="Proteomes" id="UP000182264"/>
    </source>
</evidence>
<organism evidence="1 2">
    <name type="scientific">Syntrophotalea acetylenica</name>
    <name type="common">Pelobacter acetylenicus</name>
    <dbReference type="NCBI Taxonomy" id="29542"/>
    <lineage>
        <taxon>Bacteria</taxon>
        <taxon>Pseudomonadati</taxon>
        <taxon>Thermodesulfobacteriota</taxon>
        <taxon>Desulfuromonadia</taxon>
        <taxon>Desulfuromonadales</taxon>
        <taxon>Syntrophotaleaceae</taxon>
        <taxon>Syntrophotalea</taxon>
    </lineage>
</organism>
<protein>
    <submittedName>
        <fullName evidence="1">Uncharacterized protein</fullName>
    </submittedName>
</protein>
<dbReference type="EMBL" id="CP015518">
    <property type="protein sequence ID" value="APG24490.1"/>
    <property type="molecule type" value="Genomic_DNA"/>
</dbReference>
<name>A0A1L3GEZ3_SYNAC</name>